<dbReference type="InterPro" id="IPR054765">
    <property type="entry name" value="SLBB_dom"/>
</dbReference>
<keyword evidence="12" id="KW-0564">Palmitate</keyword>
<dbReference type="AlphaFoldDB" id="A0A1G8NIX0"/>
<evidence type="ECO:0000256" key="12">
    <source>
        <dbReference type="ARBA" id="ARBA00023139"/>
    </source>
</evidence>
<evidence type="ECO:0000256" key="6">
    <source>
        <dbReference type="ARBA" id="ARBA00022692"/>
    </source>
</evidence>
<evidence type="ECO:0000256" key="13">
    <source>
        <dbReference type="ARBA" id="ARBA00023237"/>
    </source>
</evidence>
<evidence type="ECO:0000256" key="1">
    <source>
        <dbReference type="ARBA" id="ARBA00004571"/>
    </source>
</evidence>
<dbReference type="Gene3D" id="3.30.1950.10">
    <property type="entry name" value="wza like domain"/>
    <property type="match status" value="1"/>
</dbReference>
<reference evidence="17 18" key="1">
    <citation type="submission" date="2016-10" db="EMBL/GenBank/DDBJ databases">
        <authorList>
            <person name="de Groot N.N."/>
        </authorList>
    </citation>
    <scope>NUCLEOTIDE SEQUENCE [LARGE SCALE GENOMIC DNA]</scope>
    <source>
        <strain evidence="17 18">DSM 28010</strain>
    </source>
</reference>
<dbReference type="GO" id="GO:0015159">
    <property type="term" value="F:polysaccharide transmembrane transporter activity"/>
    <property type="evidence" value="ECO:0007669"/>
    <property type="project" value="InterPro"/>
</dbReference>
<proteinExistence type="inferred from homology"/>
<dbReference type="GO" id="GO:0006811">
    <property type="term" value="P:monoatomic ion transport"/>
    <property type="evidence" value="ECO:0007669"/>
    <property type="project" value="UniProtKB-KW"/>
</dbReference>
<evidence type="ECO:0000256" key="10">
    <source>
        <dbReference type="ARBA" id="ARBA00023114"/>
    </source>
</evidence>
<evidence type="ECO:0000256" key="4">
    <source>
        <dbReference type="ARBA" id="ARBA00022452"/>
    </source>
</evidence>
<dbReference type="GO" id="GO:0015288">
    <property type="term" value="F:porin activity"/>
    <property type="evidence" value="ECO:0007669"/>
    <property type="project" value="UniProtKB-KW"/>
</dbReference>
<keyword evidence="13" id="KW-0998">Cell outer membrane</keyword>
<evidence type="ECO:0000256" key="14">
    <source>
        <dbReference type="ARBA" id="ARBA00023288"/>
    </source>
</evidence>
<name>A0A1G8NIX0_9RHOB</name>
<keyword evidence="10" id="KW-0626">Porin</keyword>
<keyword evidence="5" id="KW-0762">Sugar transport</keyword>
<feature type="domain" description="SLBB" evidence="16">
    <location>
        <begin position="175"/>
        <end position="243"/>
    </location>
</feature>
<dbReference type="STRING" id="490829.SAMN05421850_105225"/>
<comment type="subcellular location">
    <subcellularLocation>
        <location evidence="1">Cell outer membrane</location>
        <topology evidence="1">Multi-pass membrane protein</topology>
    </subcellularLocation>
</comment>
<keyword evidence="3" id="KW-0813">Transport</keyword>
<dbReference type="PANTHER" id="PTHR33619">
    <property type="entry name" value="POLYSACCHARIDE EXPORT PROTEIN GFCE-RELATED"/>
    <property type="match status" value="1"/>
</dbReference>
<keyword evidence="9" id="KW-0406">Ion transport</keyword>
<comment type="similarity">
    <text evidence="2">Belongs to the BexD/CtrA/VexA family.</text>
</comment>
<keyword evidence="6" id="KW-0812">Transmembrane</keyword>
<evidence type="ECO:0000256" key="2">
    <source>
        <dbReference type="ARBA" id="ARBA00009450"/>
    </source>
</evidence>
<evidence type="ECO:0000313" key="18">
    <source>
        <dbReference type="Proteomes" id="UP000199340"/>
    </source>
</evidence>
<dbReference type="GO" id="GO:0046930">
    <property type="term" value="C:pore complex"/>
    <property type="evidence" value="ECO:0007669"/>
    <property type="project" value="UniProtKB-KW"/>
</dbReference>
<evidence type="ECO:0000256" key="3">
    <source>
        <dbReference type="ARBA" id="ARBA00022448"/>
    </source>
</evidence>
<keyword evidence="11" id="KW-0472">Membrane</keyword>
<evidence type="ECO:0000256" key="7">
    <source>
        <dbReference type="ARBA" id="ARBA00022729"/>
    </source>
</evidence>
<dbReference type="GO" id="GO:0009279">
    <property type="term" value="C:cell outer membrane"/>
    <property type="evidence" value="ECO:0007669"/>
    <property type="project" value="UniProtKB-SubCell"/>
</dbReference>
<protein>
    <submittedName>
        <fullName evidence="17">Polysaccharide export outer membrane protein</fullName>
    </submittedName>
</protein>
<dbReference type="InterPro" id="IPR049712">
    <property type="entry name" value="Poly_export"/>
</dbReference>
<dbReference type="Gene3D" id="3.10.560.10">
    <property type="entry name" value="Outer membrane lipoprotein wza domain like"/>
    <property type="match status" value="2"/>
</dbReference>
<keyword evidence="14" id="KW-0449">Lipoprotein</keyword>
<sequence length="372" mass="39416">MRHGFKLIFLAVAVIALGGCTLPRGAALTGEVLKQHSSDKPTFAVVPVTQDNVREIARWPATGWSGSYRWIKGGRGPQGSVIKSGDRLNLVIWDSEENSLLTTAGQKTVALEGIQVSPSGTIFVPYIDEISVSGLSPDKARLRIQERLEPSIPSAQVQVTVAPGRGNSVDMVAGVARPGTYPLPDRNSSILSLIAQAGGVSEALENPLVRLIRAGQEHEIRAQKLFSDSGANIALRGGDQVIVQEDDRYFTALGATGSERLVPFETETVNALEALSIIGGLNDARANPRGVLILRDYPASALRTDGSGPEMEQTVFTFDLTHASGLFAARKFNIHPGDTVLATESPVTAARTVLELIGSAFGAARTASNTGD</sequence>
<dbReference type="PANTHER" id="PTHR33619:SF3">
    <property type="entry name" value="POLYSACCHARIDE EXPORT PROTEIN GFCE-RELATED"/>
    <property type="match status" value="1"/>
</dbReference>
<dbReference type="EMBL" id="FNEB01000005">
    <property type="protein sequence ID" value="SDI80143.1"/>
    <property type="molecule type" value="Genomic_DNA"/>
</dbReference>
<gene>
    <name evidence="17" type="ORF">SAMN05421850_105225</name>
</gene>
<evidence type="ECO:0000256" key="5">
    <source>
        <dbReference type="ARBA" id="ARBA00022597"/>
    </source>
</evidence>
<dbReference type="Pfam" id="PF22461">
    <property type="entry name" value="SLBB_2"/>
    <property type="match status" value="1"/>
</dbReference>
<keyword evidence="8" id="KW-0625">Polysaccharide transport</keyword>
<evidence type="ECO:0000313" key="17">
    <source>
        <dbReference type="EMBL" id="SDI80143.1"/>
    </source>
</evidence>
<dbReference type="InterPro" id="IPR003715">
    <property type="entry name" value="Poly_export_N"/>
</dbReference>
<feature type="domain" description="Polysaccharide export protein N-terminal" evidence="15">
    <location>
        <begin position="78"/>
        <end position="161"/>
    </location>
</feature>
<keyword evidence="18" id="KW-1185">Reference proteome</keyword>
<dbReference type="PROSITE" id="PS51257">
    <property type="entry name" value="PROKAR_LIPOPROTEIN"/>
    <property type="match status" value="1"/>
</dbReference>
<evidence type="ECO:0000256" key="11">
    <source>
        <dbReference type="ARBA" id="ARBA00023136"/>
    </source>
</evidence>
<evidence type="ECO:0000259" key="15">
    <source>
        <dbReference type="Pfam" id="PF02563"/>
    </source>
</evidence>
<accession>A0A1G8NIX0</accession>
<organism evidence="17 18">
    <name type="scientific">Lutimaribacter saemankumensis</name>
    <dbReference type="NCBI Taxonomy" id="490829"/>
    <lineage>
        <taxon>Bacteria</taxon>
        <taxon>Pseudomonadati</taxon>
        <taxon>Pseudomonadota</taxon>
        <taxon>Alphaproteobacteria</taxon>
        <taxon>Rhodobacterales</taxon>
        <taxon>Roseobacteraceae</taxon>
        <taxon>Lutimaribacter</taxon>
    </lineage>
</organism>
<keyword evidence="7" id="KW-0732">Signal</keyword>
<dbReference type="Pfam" id="PF02563">
    <property type="entry name" value="Poly_export"/>
    <property type="match status" value="1"/>
</dbReference>
<dbReference type="Proteomes" id="UP000199340">
    <property type="component" value="Unassembled WGS sequence"/>
</dbReference>
<evidence type="ECO:0000256" key="8">
    <source>
        <dbReference type="ARBA" id="ARBA00023047"/>
    </source>
</evidence>
<evidence type="ECO:0000259" key="16">
    <source>
        <dbReference type="Pfam" id="PF22461"/>
    </source>
</evidence>
<keyword evidence="4" id="KW-1134">Transmembrane beta strand</keyword>
<evidence type="ECO:0000256" key="9">
    <source>
        <dbReference type="ARBA" id="ARBA00023065"/>
    </source>
</evidence>